<dbReference type="AlphaFoldDB" id="A0A2S9SPY3"/>
<gene>
    <name evidence="2" type="ORF">CJ669_03220</name>
</gene>
<organism evidence="2 3">
    <name type="scientific">Aliarcobacter cryaerophilus</name>
    <dbReference type="NCBI Taxonomy" id="28198"/>
    <lineage>
        <taxon>Bacteria</taxon>
        <taxon>Pseudomonadati</taxon>
        <taxon>Campylobacterota</taxon>
        <taxon>Epsilonproteobacteria</taxon>
        <taxon>Campylobacterales</taxon>
        <taxon>Arcobacteraceae</taxon>
        <taxon>Aliarcobacter</taxon>
    </lineage>
</organism>
<evidence type="ECO:0000313" key="3">
    <source>
        <dbReference type="Proteomes" id="UP000239065"/>
    </source>
</evidence>
<dbReference type="Proteomes" id="UP000239065">
    <property type="component" value="Unassembled WGS sequence"/>
</dbReference>
<evidence type="ECO:0000256" key="1">
    <source>
        <dbReference type="SAM" id="Phobius"/>
    </source>
</evidence>
<feature type="transmembrane region" description="Helical" evidence="1">
    <location>
        <begin position="6"/>
        <end position="24"/>
    </location>
</feature>
<sequence length="316" mass="37327">MSNKKFIQIFIGLILATIIIHPLSKIIYIDKNLLNLDNKDIFFFSDSTMKTYSVCEENTLGIDDILRNNGLKIKNIESNAYSPIIYENYIKNIPNNSKVIIPINMRSFSEQWFDRPHFMFMDERMASAILALDFISLYKLYIESSQQNEQKYLKTNIIREGKNLGTISSINNKIKIDKDLYCLEKDFYKNSEYIEKLSIQYQYHYMYNLNLKHKMFSHLSKIISYAKDKNIDILFYITPINFEYGEKIVGKDFETLVSKNIDTLKEFLNSKKVNYLDLSQKVQGHNFNDHQYVCEHLDFVGREIVALNLLNYFNSK</sequence>
<keyword evidence="1" id="KW-0472">Membrane</keyword>
<evidence type="ECO:0008006" key="4">
    <source>
        <dbReference type="Google" id="ProtNLM"/>
    </source>
</evidence>
<evidence type="ECO:0000313" key="2">
    <source>
        <dbReference type="EMBL" id="PRM88655.1"/>
    </source>
</evidence>
<keyword evidence="1" id="KW-1133">Transmembrane helix</keyword>
<comment type="caution">
    <text evidence="2">The sequence shown here is derived from an EMBL/GenBank/DDBJ whole genome shotgun (WGS) entry which is preliminary data.</text>
</comment>
<reference evidence="2 3" key="1">
    <citation type="submission" date="2017-09" db="EMBL/GenBank/DDBJ databases">
        <title>Reassesment of A. cryaerophilus.</title>
        <authorList>
            <person name="Perez-Cataluna A."/>
            <person name="Collado L."/>
            <person name="Salgado O."/>
            <person name="Lefinanco V."/>
            <person name="Figueras M.J."/>
        </authorList>
    </citation>
    <scope>NUCLEOTIDE SEQUENCE [LARGE SCALE GENOMIC DNA]</scope>
    <source>
        <strain evidence="2 3">LMG 9861</strain>
    </source>
</reference>
<name>A0A2S9SPY3_9BACT</name>
<keyword evidence="1" id="KW-0812">Transmembrane</keyword>
<dbReference type="EMBL" id="NXGJ01000002">
    <property type="protein sequence ID" value="PRM88655.1"/>
    <property type="molecule type" value="Genomic_DNA"/>
</dbReference>
<proteinExistence type="predicted"/>
<protein>
    <recommendedName>
        <fullName evidence="4">DUF1574 domain-containing protein</fullName>
    </recommendedName>
</protein>
<accession>A0A2S9SPY3</accession>